<dbReference type="RefSeq" id="WP_197003243.1">
    <property type="nucleotide sequence ID" value="NZ_BONS01000039.1"/>
</dbReference>
<protein>
    <submittedName>
        <fullName evidence="6">DNA-binding LacI/PurR family transcriptional regulator</fullName>
    </submittedName>
</protein>
<dbReference type="PROSITE" id="PS50932">
    <property type="entry name" value="HTH_LACI_2"/>
    <property type="match status" value="1"/>
</dbReference>
<keyword evidence="7" id="KW-1185">Reference proteome</keyword>
<evidence type="ECO:0000313" key="6">
    <source>
        <dbReference type="EMBL" id="MBG6136241.1"/>
    </source>
</evidence>
<dbReference type="SUPFAM" id="SSF47413">
    <property type="entry name" value="lambda repressor-like DNA-binding domains"/>
    <property type="match status" value="1"/>
</dbReference>
<dbReference type="PANTHER" id="PTHR30146:SF109">
    <property type="entry name" value="HTH-TYPE TRANSCRIPTIONAL REGULATOR GALS"/>
    <property type="match status" value="1"/>
</dbReference>
<dbReference type="Gene3D" id="1.10.260.40">
    <property type="entry name" value="lambda repressor-like DNA-binding domains"/>
    <property type="match status" value="1"/>
</dbReference>
<dbReference type="InterPro" id="IPR010982">
    <property type="entry name" value="Lambda_DNA-bd_dom_sf"/>
</dbReference>
<feature type="domain" description="HTH cro/C1-type" evidence="5">
    <location>
        <begin position="3"/>
        <end position="46"/>
    </location>
</feature>
<dbReference type="SMART" id="SM00354">
    <property type="entry name" value="HTH_LACI"/>
    <property type="match status" value="1"/>
</dbReference>
<name>A0A8J7GEI3_9ACTN</name>
<gene>
    <name evidence="6" type="ORF">IW245_002435</name>
</gene>
<dbReference type="PANTHER" id="PTHR30146">
    <property type="entry name" value="LACI-RELATED TRANSCRIPTIONAL REPRESSOR"/>
    <property type="match status" value="1"/>
</dbReference>
<evidence type="ECO:0000313" key="7">
    <source>
        <dbReference type="Proteomes" id="UP000622552"/>
    </source>
</evidence>
<dbReference type="Pfam" id="PF13377">
    <property type="entry name" value="Peripla_BP_3"/>
    <property type="match status" value="1"/>
</dbReference>
<keyword evidence="3" id="KW-0804">Transcription</keyword>
<dbReference type="InterPro" id="IPR028082">
    <property type="entry name" value="Peripla_BP_I"/>
</dbReference>
<dbReference type="GO" id="GO:0003700">
    <property type="term" value="F:DNA-binding transcription factor activity"/>
    <property type="evidence" value="ECO:0007669"/>
    <property type="project" value="TreeGrafter"/>
</dbReference>
<dbReference type="Proteomes" id="UP000622552">
    <property type="component" value="Unassembled WGS sequence"/>
</dbReference>
<evidence type="ECO:0000256" key="1">
    <source>
        <dbReference type="ARBA" id="ARBA00023015"/>
    </source>
</evidence>
<evidence type="ECO:0000256" key="3">
    <source>
        <dbReference type="ARBA" id="ARBA00023163"/>
    </source>
</evidence>
<reference evidence="6" key="1">
    <citation type="submission" date="2020-11" db="EMBL/GenBank/DDBJ databases">
        <title>Sequencing the genomes of 1000 actinobacteria strains.</title>
        <authorList>
            <person name="Klenk H.-P."/>
        </authorList>
    </citation>
    <scope>NUCLEOTIDE SEQUENCE</scope>
    <source>
        <strain evidence="6">DSM 45356</strain>
    </source>
</reference>
<dbReference type="Gene3D" id="3.40.50.2300">
    <property type="match status" value="2"/>
</dbReference>
<dbReference type="InterPro" id="IPR000843">
    <property type="entry name" value="HTH_LacI"/>
</dbReference>
<dbReference type="GO" id="GO:0000976">
    <property type="term" value="F:transcription cis-regulatory region binding"/>
    <property type="evidence" value="ECO:0007669"/>
    <property type="project" value="TreeGrafter"/>
</dbReference>
<evidence type="ECO:0000256" key="2">
    <source>
        <dbReference type="ARBA" id="ARBA00023125"/>
    </source>
</evidence>
<accession>A0A8J7GEI3</accession>
<organism evidence="6 7">
    <name type="scientific">Longispora fulva</name>
    <dbReference type="NCBI Taxonomy" id="619741"/>
    <lineage>
        <taxon>Bacteria</taxon>
        <taxon>Bacillati</taxon>
        <taxon>Actinomycetota</taxon>
        <taxon>Actinomycetes</taxon>
        <taxon>Micromonosporales</taxon>
        <taxon>Micromonosporaceae</taxon>
        <taxon>Longispora</taxon>
    </lineage>
</organism>
<dbReference type="SUPFAM" id="SSF53822">
    <property type="entry name" value="Periplasmic binding protein-like I"/>
    <property type="match status" value="1"/>
</dbReference>
<evidence type="ECO:0000259" key="5">
    <source>
        <dbReference type="PROSITE" id="PS50943"/>
    </source>
</evidence>
<dbReference type="Pfam" id="PF00356">
    <property type="entry name" value="LacI"/>
    <property type="match status" value="1"/>
</dbReference>
<dbReference type="CDD" id="cd01392">
    <property type="entry name" value="HTH_LacI"/>
    <property type="match status" value="1"/>
</dbReference>
<feature type="domain" description="HTH lacI-type" evidence="4">
    <location>
        <begin position="2"/>
        <end position="56"/>
    </location>
</feature>
<dbReference type="PROSITE" id="PS00356">
    <property type="entry name" value="HTH_LACI_1"/>
    <property type="match status" value="1"/>
</dbReference>
<dbReference type="InterPro" id="IPR046335">
    <property type="entry name" value="LacI/GalR-like_sensor"/>
</dbReference>
<evidence type="ECO:0000259" key="4">
    <source>
        <dbReference type="PROSITE" id="PS50932"/>
    </source>
</evidence>
<dbReference type="PROSITE" id="PS50943">
    <property type="entry name" value="HTH_CROC1"/>
    <property type="match status" value="1"/>
</dbReference>
<dbReference type="EMBL" id="JADOUF010000001">
    <property type="protein sequence ID" value="MBG6136241.1"/>
    <property type="molecule type" value="Genomic_DNA"/>
</dbReference>
<keyword evidence="2 6" id="KW-0238">DNA-binding</keyword>
<dbReference type="AlphaFoldDB" id="A0A8J7GEI3"/>
<comment type="caution">
    <text evidence="6">The sequence shown here is derived from an EMBL/GenBank/DDBJ whole genome shotgun (WGS) entry which is preliminary data.</text>
</comment>
<proteinExistence type="predicted"/>
<dbReference type="InterPro" id="IPR001387">
    <property type="entry name" value="Cro/C1-type_HTH"/>
</dbReference>
<keyword evidence="1" id="KW-0805">Transcription regulation</keyword>
<sequence length="317" mass="33229">MATISDVARAAGVSRQTVSNALNAAHRLAPDTLARVTAAIEALGYRPDPTARSLRTGSRHAVAYPVPPDNPDRPNALMGGFLHCLVDEAGTRGFRILLTRTDRASIAEVIAARQVDGFVLSDVLSADPRLAELDAAGVPYVAFGRLGGSGGWVDVDSAAAMAEVVELLVAQGHRRVGYLGAAEDLPWMRDRRAGFLAAADRLGLTVESRPLPDALRAADRPTAIVAGDDWLGLAGYRMIGEAGLVPGRDVAVTGFNDLPLCDLVSPALTSVRIPVRLIARVLVGRLLDRLAGGPTPEHGALVAGELLVRASTPVRQG</sequence>